<feature type="domain" description="Tyrosine specific protein phosphatases" evidence="9">
    <location>
        <begin position="38"/>
        <end position="105"/>
    </location>
</feature>
<dbReference type="EC" id="3.1.3.16" evidence="2"/>
<dbReference type="SUPFAM" id="SSF52799">
    <property type="entry name" value="(Phosphotyrosine protein) phosphatases II"/>
    <property type="match status" value="1"/>
</dbReference>
<keyword evidence="4" id="KW-0904">Protein phosphatase</keyword>
<evidence type="ECO:0000256" key="1">
    <source>
        <dbReference type="ARBA" id="ARBA00008601"/>
    </source>
</evidence>
<keyword evidence="3" id="KW-0378">Hydrolase</keyword>
<dbReference type="EMBL" id="BRXZ01000127">
    <property type="protein sequence ID" value="GMI05783.1"/>
    <property type="molecule type" value="Genomic_DNA"/>
</dbReference>
<evidence type="ECO:0000313" key="11">
    <source>
        <dbReference type="Proteomes" id="UP001165082"/>
    </source>
</evidence>
<dbReference type="InterPro" id="IPR020405">
    <property type="entry name" value="Atypical_DUSP_subfamA"/>
</dbReference>
<dbReference type="SMART" id="SM00195">
    <property type="entry name" value="DSPc"/>
    <property type="match status" value="1"/>
</dbReference>
<dbReference type="Pfam" id="PF00782">
    <property type="entry name" value="DSPc"/>
    <property type="match status" value="1"/>
</dbReference>
<name>A0A9W7F949_9STRA</name>
<accession>A0A9W7F949</accession>
<reference evidence="10" key="1">
    <citation type="submission" date="2022-07" db="EMBL/GenBank/DDBJ databases">
        <title>Genome analysis of Parmales, a sister group of diatoms, reveals the evolutionary specialization of diatoms from phago-mixotrophs to photoautotrophs.</title>
        <authorList>
            <person name="Ban H."/>
            <person name="Sato S."/>
            <person name="Yoshikawa S."/>
            <person name="Kazumasa Y."/>
            <person name="Nakamura Y."/>
            <person name="Ichinomiya M."/>
            <person name="Saitoh K."/>
            <person name="Sato N."/>
            <person name="Blanc-Mathieu R."/>
            <person name="Endo H."/>
            <person name="Kuwata A."/>
            <person name="Ogata H."/>
        </authorList>
    </citation>
    <scope>NUCLEOTIDE SEQUENCE</scope>
</reference>
<dbReference type="Proteomes" id="UP001165082">
    <property type="component" value="Unassembled WGS sequence"/>
</dbReference>
<dbReference type="GO" id="GO:0008138">
    <property type="term" value="F:protein tyrosine/serine/threonine phosphatase activity"/>
    <property type="evidence" value="ECO:0007669"/>
    <property type="project" value="InterPro"/>
</dbReference>
<evidence type="ECO:0000259" key="9">
    <source>
        <dbReference type="PROSITE" id="PS50056"/>
    </source>
</evidence>
<dbReference type="AlphaFoldDB" id="A0A9W7F949"/>
<dbReference type="PROSITE" id="PS50054">
    <property type="entry name" value="TYR_PHOSPHATASE_DUAL"/>
    <property type="match status" value="1"/>
</dbReference>
<comment type="caution">
    <text evidence="10">The sequence shown here is derived from an EMBL/GenBank/DDBJ whole genome shotgun (WGS) entry which is preliminary data.</text>
</comment>
<comment type="catalytic activity">
    <reaction evidence="6">
        <text>O-phospho-L-threonyl-[protein] + H2O = L-threonyl-[protein] + phosphate</text>
        <dbReference type="Rhea" id="RHEA:47004"/>
        <dbReference type="Rhea" id="RHEA-COMP:11060"/>
        <dbReference type="Rhea" id="RHEA-COMP:11605"/>
        <dbReference type="ChEBI" id="CHEBI:15377"/>
        <dbReference type="ChEBI" id="CHEBI:30013"/>
        <dbReference type="ChEBI" id="CHEBI:43474"/>
        <dbReference type="ChEBI" id="CHEBI:61977"/>
        <dbReference type="EC" id="3.1.3.16"/>
    </reaction>
</comment>
<dbReference type="InterPro" id="IPR003595">
    <property type="entry name" value="Tyr_Pase_cat"/>
</dbReference>
<dbReference type="GO" id="GO:0005737">
    <property type="term" value="C:cytoplasm"/>
    <property type="evidence" value="ECO:0007669"/>
    <property type="project" value="TreeGrafter"/>
</dbReference>
<dbReference type="InterPro" id="IPR020422">
    <property type="entry name" value="TYR_PHOSPHATASE_DUAL_dom"/>
</dbReference>
<feature type="active site" description="Phosphocysteine intermediate" evidence="7">
    <location>
        <position position="60"/>
    </location>
</feature>
<evidence type="ECO:0000313" key="10">
    <source>
        <dbReference type="EMBL" id="GMI05783.1"/>
    </source>
</evidence>
<dbReference type="SMART" id="SM00404">
    <property type="entry name" value="PTPc_motif"/>
    <property type="match status" value="1"/>
</dbReference>
<dbReference type="Gene3D" id="3.90.190.10">
    <property type="entry name" value="Protein tyrosine phosphatase superfamily"/>
    <property type="match status" value="1"/>
</dbReference>
<protein>
    <recommendedName>
        <fullName evidence="2">protein-serine/threonine phosphatase</fullName>
        <ecNumber evidence="2">3.1.3.16</ecNumber>
    </recommendedName>
</protein>
<dbReference type="OrthoDB" id="204730at2759"/>
<organism evidence="10 11">
    <name type="scientific">Triparma retinervis</name>
    <dbReference type="NCBI Taxonomy" id="2557542"/>
    <lineage>
        <taxon>Eukaryota</taxon>
        <taxon>Sar</taxon>
        <taxon>Stramenopiles</taxon>
        <taxon>Ochrophyta</taxon>
        <taxon>Bolidophyceae</taxon>
        <taxon>Parmales</taxon>
        <taxon>Triparmaceae</taxon>
        <taxon>Triparma</taxon>
    </lineage>
</organism>
<evidence type="ECO:0000259" key="8">
    <source>
        <dbReference type="PROSITE" id="PS50054"/>
    </source>
</evidence>
<dbReference type="PROSITE" id="PS50056">
    <property type="entry name" value="TYR_PHOSPHATASE_2"/>
    <property type="match status" value="1"/>
</dbReference>
<dbReference type="InterPro" id="IPR000387">
    <property type="entry name" value="Tyr_Pase_dom"/>
</dbReference>
<dbReference type="PROSITE" id="PS00383">
    <property type="entry name" value="TYR_PHOSPHATASE_1"/>
    <property type="match status" value="1"/>
</dbReference>
<evidence type="ECO:0000256" key="4">
    <source>
        <dbReference type="ARBA" id="ARBA00022912"/>
    </source>
</evidence>
<keyword evidence="11" id="KW-1185">Reference proteome</keyword>
<evidence type="ECO:0000256" key="6">
    <source>
        <dbReference type="ARBA" id="ARBA00048336"/>
    </source>
</evidence>
<evidence type="ECO:0000256" key="2">
    <source>
        <dbReference type="ARBA" id="ARBA00013081"/>
    </source>
</evidence>
<evidence type="ECO:0000256" key="3">
    <source>
        <dbReference type="ARBA" id="ARBA00022801"/>
    </source>
</evidence>
<dbReference type="GO" id="GO:0004722">
    <property type="term" value="F:protein serine/threonine phosphatase activity"/>
    <property type="evidence" value="ECO:0007669"/>
    <property type="project" value="UniProtKB-EC"/>
</dbReference>
<evidence type="ECO:0000256" key="5">
    <source>
        <dbReference type="ARBA" id="ARBA00047761"/>
    </source>
</evidence>
<feature type="domain" description="Tyrosine-protein phosphatase" evidence="8">
    <location>
        <begin position="1"/>
        <end position="117"/>
    </location>
</feature>
<dbReference type="PANTHER" id="PTHR45682">
    <property type="entry name" value="AGAP008228-PA"/>
    <property type="match status" value="1"/>
</dbReference>
<comment type="catalytic activity">
    <reaction evidence="5">
        <text>O-phospho-L-seryl-[protein] + H2O = L-seryl-[protein] + phosphate</text>
        <dbReference type="Rhea" id="RHEA:20629"/>
        <dbReference type="Rhea" id="RHEA-COMP:9863"/>
        <dbReference type="Rhea" id="RHEA-COMP:11604"/>
        <dbReference type="ChEBI" id="CHEBI:15377"/>
        <dbReference type="ChEBI" id="CHEBI:29999"/>
        <dbReference type="ChEBI" id="CHEBI:43474"/>
        <dbReference type="ChEBI" id="CHEBI:83421"/>
        <dbReference type="EC" id="3.1.3.16"/>
    </reaction>
</comment>
<proteinExistence type="inferred from homology"/>
<dbReference type="InterPro" id="IPR029021">
    <property type="entry name" value="Prot-tyrosine_phosphatase-like"/>
</dbReference>
<sequence length="153" mass="17237">MSPHATNADVDYKGSSIAMTHDPAEDEEEYPMLPLHWERFNSFIEDALKVDPNAKILVHCHAGLNRSGVLAAAHLMTNEKIPVIDAVKRLRRVRGNLALCNEGFQRQLIELAHSKELLGESPDINPAAYMMSDKYKMKKKLVKPIRAFDKLTS</sequence>
<dbReference type="PANTHER" id="PTHR45682:SF1">
    <property type="entry name" value="DUAL SPECIFICITY PROTEIN PHOSPHATASE 3"/>
    <property type="match status" value="1"/>
</dbReference>
<evidence type="ECO:0000256" key="7">
    <source>
        <dbReference type="PIRSR" id="PIRSR620405-1"/>
    </source>
</evidence>
<dbReference type="InterPro" id="IPR000340">
    <property type="entry name" value="Dual-sp_phosphatase_cat-dom"/>
</dbReference>
<comment type="similarity">
    <text evidence="1">Belongs to the protein-tyrosine phosphatase family. Non-receptor class dual specificity subfamily.</text>
</comment>
<dbReference type="InterPro" id="IPR016130">
    <property type="entry name" value="Tyr_Pase_AS"/>
</dbReference>
<gene>
    <name evidence="10" type="ORF">TrRE_jg10107</name>
</gene>
<dbReference type="GO" id="GO:0043409">
    <property type="term" value="P:negative regulation of MAPK cascade"/>
    <property type="evidence" value="ECO:0007669"/>
    <property type="project" value="TreeGrafter"/>
</dbReference>
<dbReference type="GO" id="GO:0033549">
    <property type="term" value="F:MAP kinase phosphatase activity"/>
    <property type="evidence" value="ECO:0007669"/>
    <property type="project" value="TreeGrafter"/>
</dbReference>
<dbReference type="CDD" id="cd14498">
    <property type="entry name" value="DSP"/>
    <property type="match status" value="1"/>
</dbReference>